<dbReference type="Pfam" id="PF01814">
    <property type="entry name" value="Hemerythrin"/>
    <property type="match status" value="1"/>
</dbReference>
<dbReference type="EMBL" id="CP011125">
    <property type="protein sequence ID" value="AKF10862.1"/>
    <property type="molecule type" value="Genomic_DNA"/>
</dbReference>
<sequence>MTTTTSHQRPSFYREVHKGVRAMLASLVERAGRTDFGDAGNITRLRNETTEIFALLESHAHHEDEHVGPLLRSYAPVTAAELDAAHVEHHERMRLMVSTLVAAERGGPRAADLGHEFVVALSRFAGELALHMADEEELAMPALWAALDDARIDAVHQALVRSIPPQTAFAFYRWMLPAVSAPERLYMLAAMRAGAPPQVFDAVVALAARVLSAEDFAALAPVLGVAKPAGRVSHAA</sequence>
<protein>
    <recommendedName>
        <fullName evidence="1">Hemerythrin-like domain-containing protein</fullName>
    </recommendedName>
</protein>
<dbReference type="KEGG" id="samy:DB32_008011"/>
<keyword evidence="3" id="KW-1185">Reference proteome</keyword>
<proteinExistence type="predicted"/>
<evidence type="ECO:0000259" key="1">
    <source>
        <dbReference type="Pfam" id="PF01814"/>
    </source>
</evidence>
<evidence type="ECO:0000313" key="2">
    <source>
        <dbReference type="EMBL" id="AKF10862.1"/>
    </source>
</evidence>
<dbReference type="RefSeq" id="WP_053237788.1">
    <property type="nucleotide sequence ID" value="NZ_CP011125.1"/>
</dbReference>
<organism evidence="2 3">
    <name type="scientific">Sandaracinus amylolyticus</name>
    <dbReference type="NCBI Taxonomy" id="927083"/>
    <lineage>
        <taxon>Bacteria</taxon>
        <taxon>Pseudomonadati</taxon>
        <taxon>Myxococcota</taxon>
        <taxon>Polyangia</taxon>
        <taxon>Polyangiales</taxon>
        <taxon>Sandaracinaceae</taxon>
        <taxon>Sandaracinus</taxon>
    </lineage>
</organism>
<dbReference type="InterPro" id="IPR012312">
    <property type="entry name" value="Hemerythrin-like"/>
</dbReference>
<reference evidence="2 3" key="1">
    <citation type="submission" date="2015-03" db="EMBL/GenBank/DDBJ databases">
        <title>Genome assembly of Sandaracinus amylolyticus DSM 53668.</title>
        <authorList>
            <person name="Sharma G."/>
            <person name="Subramanian S."/>
        </authorList>
    </citation>
    <scope>NUCLEOTIDE SEQUENCE [LARGE SCALE GENOMIC DNA]</scope>
    <source>
        <strain evidence="2 3">DSM 53668</strain>
    </source>
</reference>
<dbReference type="Proteomes" id="UP000034883">
    <property type="component" value="Chromosome"/>
</dbReference>
<dbReference type="Gene3D" id="1.20.120.520">
    <property type="entry name" value="nmb1532 protein domain like"/>
    <property type="match status" value="1"/>
</dbReference>
<accession>A0A0F6W9G8</accession>
<gene>
    <name evidence="2" type="ORF">DB32_008011</name>
</gene>
<evidence type="ECO:0000313" key="3">
    <source>
        <dbReference type="Proteomes" id="UP000034883"/>
    </source>
</evidence>
<dbReference type="AlphaFoldDB" id="A0A0F6W9G8"/>
<feature type="domain" description="Hemerythrin-like" evidence="1">
    <location>
        <begin position="13"/>
        <end position="143"/>
    </location>
</feature>
<dbReference type="STRING" id="927083.DB32_008011"/>
<dbReference type="OrthoDB" id="5654170at2"/>
<name>A0A0F6W9G8_9BACT</name>